<proteinExistence type="predicted"/>
<feature type="chain" id="PRO_5001614975" description="DUF3617 family protein" evidence="1">
    <location>
        <begin position="20"/>
        <end position="152"/>
    </location>
</feature>
<comment type="caution">
    <text evidence="2">The sequence shown here is derived from an EMBL/GenBank/DDBJ whole genome shotgun (WGS) entry which is preliminary data.</text>
</comment>
<sequence length="152" mass="16145">MRPALTLATLLLAAAAAQAQSISVNKGQWSVTQDMYYEVSAGGEVIDIPAEHTAIEECWSLDEEVLIDESMVEMFEGCVSTGVNAKQFGLDIGLSCNFDGINVDGAALFSVSHGRDSFAAQIYLASPSGDEIDFQSHILMIGHRTGTCQAPG</sequence>
<keyword evidence="1" id="KW-0732">Signal</keyword>
<dbReference type="Proteomes" id="UP000027100">
    <property type="component" value="Unassembled WGS sequence"/>
</dbReference>
<dbReference type="STRING" id="1280954.HPO_09183"/>
<organism evidence="2 3">
    <name type="scientific">Hyphomonas polymorpha PS728</name>
    <dbReference type="NCBI Taxonomy" id="1280954"/>
    <lineage>
        <taxon>Bacteria</taxon>
        <taxon>Pseudomonadati</taxon>
        <taxon>Pseudomonadota</taxon>
        <taxon>Alphaproteobacteria</taxon>
        <taxon>Hyphomonadales</taxon>
        <taxon>Hyphomonadaceae</taxon>
        <taxon>Hyphomonas</taxon>
    </lineage>
</organism>
<keyword evidence="3" id="KW-1185">Reference proteome</keyword>
<evidence type="ECO:0000256" key="1">
    <source>
        <dbReference type="SAM" id="SignalP"/>
    </source>
</evidence>
<dbReference type="RefSeq" id="WP_035597432.1">
    <property type="nucleotide sequence ID" value="NZ_ARYM01000009.1"/>
</dbReference>
<dbReference type="OrthoDB" id="9908418at2"/>
<reference evidence="2 3" key="1">
    <citation type="journal article" date="2014" name="Antonie Van Leeuwenhoek">
        <title>Hyphomonas beringensis sp. nov. and Hyphomonas chukchiensis sp. nov., isolated from surface seawater of the Bering Sea and Chukchi Sea.</title>
        <authorList>
            <person name="Li C."/>
            <person name="Lai Q."/>
            <person name="Li G."/>
            <person name="Dong C."/>
            <person name="Wang J."/>
            <person name="Liao Y."/>
            <person name="Shao Z."/>
        </authorList>
    </citation>
    <scope>NUCLEOTIDE SEQUENCE [LARGE SCALE GENOMIC DNA]</scope>
    <source>
        <strain evidence="2 3">PS728</strain>
    </source>
</reference>
<gene>
    <name evidence="2" type="ORF">HPO_09183</name>
</gene>
<evidence type="ECO:0000313" key="2">
    <source>
        <dbReference type="EMBL" id="KCZ98717.1"/>
    </source>
</evidence>
<dbReference type="AlphaFoldDB" id="A0A062V919"/>
<evidence type="ECO:0000313" key="3">
    <source>
        <dbReference type="Proteomes" id="UP000027100"/>
    </source>
</evidence>
<name>A0A062V919_9PROT</name>
<protein>
    <recommendedName>
        <fullName evidence="4">DUF3617 family protein</fullName>
    </recommendedName>
</protein>
<dbReference type="EMBL" id="ARYM01000009">
    <property type="protein sequence ID" value="KCZ98717.1"/>
    <property type="molecule type" value="Genomic_DNA"/>
</dbReference>
<accession>A0A062V919</accession>
<feature type="signal peptide" evidence="1">
    <location>
        <begin position="1"/>
        <end position="19"/>
    </location>
</feature>
<evidence type="ECO:0008006" key="4">
    <source>
        <dbReference type="Google" id="ProtNLM"/>
    </source>
</evidence>
<dbReference type="PATRIC" id="fig|1280954.3.peg.1859"/>